<evidence type="ECO:0000259" key="1">
    <source>
        <dbReference type="Pfam" id="PF00498"/>
    </source>
</evidence>
<dbReference type="NCBIfam" id="TIGR03354">
    <property type="entry name" value="VI_FHA"/>
    <property type="match status" value="1"/>
</dbReference>
<comment type="caution">
    <text evidence="3">The sequence shown here is derived from an EMBL/GenBank/DDBJ whole genome shotgun (WGS) entry which is preliminary data.</text>
</comment>
<dbReference type="Gene3D" id="2.60.200.20">
    <property type="match status" value="1"/>
</dbReference>
<feature type="domain" description="Type VI secretion system FHA" evidence="2">
    <location>
        <begin position="287"/>
        <end position="464"/>
    </location>
</feature>
<dbReference type="EMBL" id="JBIHSN010000003">
    <property type="protein sequence ID" value="MFH0266687.1"/>
    <property type="molecule type" value="Genomic_DNA"/>
</dbReference>
<evidence type="ECO:0000313" key="4">
    <source>
        <dbReference type="Proteomes" id="UP001607151"/>
    </source>
</evidence>
<dbReference type="SUPFAM" id="SSF49879">
    <property type="entry name" value="SMAD/FHA domain"/>
    <property type="match status" value="1"/>
</dbReference>
<accession>A0ABW7IYF4</accession>
<evidence type="ECO:0000313" key="3">
    <source>
        <dbReference type="EMBL" id="MFH0266687.1"/>
    </source>
</evidence>
<evidence type="ECO:0000259" key="2">
    <source>
        <dbReference type="Pfam" id="PF20232"/>
    </source>
</evidence>
<gene>
    <name evidence="3" type="primary">tagH</name>
    <name evidence="3" type="ORF">ACGRQ9_14665</name>
</gene>
<reference evidence="3 4" key="1">
    <citation type="submission" date="2024-10" db="EMBL/GenBank/DDBJ databases">
        <authorList>
            <person name="Yibar A."/>
            <person name="Saticioglu I.B."/>
            <person name="Duman M."/>
            <person name="Ajmi N."/>
            <person name="Gurler F."/>
            <person name="Ay H."/>
            <person name="Onuk E."/>
            <person name="Guler S."/>
            <person name="Romalde J.L."/>
        </authorList>
    </citation>
    <scope>NUCLEOTIDE SEQUENCE [LARGE SCALE GENOMIC DNA]</scope>
    <source>
        <strain evidence="3 4">14-MA-B</strain>
    </source>
</reference>
<dbReference type="Proteomes" id="UP001607151">
    <property type="component" value="Unassembled WGS sequence"/>
</dbReference>
<dbReference type="Pfam" id="PF00498">
    <property type="entry name" value="FHA"/>
    <property type="match status" value="1"/>
</dbReference>
<proteinExistence type="predicted"/>
<dbReference type="InterPro" id="IPR046883">
    <property type="entry name" value="T6SS_FHA_C"/>
</dbReference>
<dbReference type="InterPro" id="IPR017735">
    <property type="entry name" value="T6SS_FHA"/>
</dbReference>
<dbReference type="CDD" id="cd00060">
    <property type="entry name" value="FHA"/>
    <property type="match status" value="1"/>
</dbReference>
<dbReference type="RefSeq" id="WP_394608362.1">
    <property type="nucleotide sequence ID" value="NZ_JBIHSJ010000004.1"/>
</dbReference>
<keyword evidence="4" id="KW-1185">Reference proteome</keyword>
<name>A0ABW7IYF4_9VIBR</name>
<organism evidence="3 4">
    <name type="scientific">Vibrio rumoiensis</name>
    <dbReference type="NCBI Taxonomy" id="76258"/>
    <lineage>
        <taxon>Bacteria</taxon>
        <taxon>Pseudomonadati</taxon>
        <taxon>Pseudomonadota</taxon>
        <taxon>Gammaproteobacteria</taxon>
        <taxon>Vibrionales</taxon>
        <taxon>Vibrionaceae</taxon>
        <taxon>Vibrio</taxon>
    </lineage>
</organism>
<protein>
    <submittedName>
        <fullName evidence="3">Type VI secretion system-associated FHA domain protein TagH</fullName>
    </submittedName>
</protein>
<dbReference type="InterPro" id="IPR008984">
    <property type="entry name" value="SMAD_FHA_dom_sf"/>
</dbReference>
<dbReference type="Pfam" id="PF20232">
    <property type="entry name" value="T6SS_FHA_C"/>
    <property type="match status" value="1"/>
</dbReference>
<feature type="domain" description="FHA" evidence="1">
    <location>
        <begin position="34"/>
        <end position="101"/>
    </location>
</feature>
<sequence>MKKEDNKLSLIVSNVKTLQPGLLASHAFDVDGGIVGSSDNSNWVLYDDGHHIKPNHFEIFHIDNSYCLRDLCGTTYINDSDMPLGVGNEARLQHKDRIRIGTYYLLVKLTDDDELNDHSSLEQFINKSKNELLDDHYPDIVNPDDVLENKKLDGVDPIKELDGNGRLNDENNDPLDNVLDEFINQGSKKEKTDFTPQADSEFELTSSMRLKKILGFGRRKKAVLNSDEDIDAKGNTDITLNTPQMIEGFNMDDNNLEILEQELAQQSRPEPSFEGSNHLIMGPLLNGLEVQLENSANIENIHKLGEEFGESLKACIQGILGIHSQVEHGRFGVINRNLQPIEDNPLRLGLNYNETMKTMFDSKKSMVHLSPPAAIEESLKNIRNHNQAMQEATSEALQYILMAFSPDVLLKRFNSYKRSSDAETTSSESWAWGMYQNYFSELTSNRQRGFDKLFWEIFEQSYDRKIREMQLEK</sequence>
<dbReference type="InterPro" id="IPR000253">
    <property type="entry name" value="FHA_dom"/>
</dbReference>